<feature type="compositionally biased region" description="Basic residues" evidence="1">
    <location>
        <begin position="32"/>
        <end position="44"/>
    </location>
</feature>
<dbReference type="AlphaFoldDB" id="A0A8S3U659"/>
<comment type="caution">
    <text evidence="2">The sequence shown here is derived from an EMBL/GenBank/DDBJ whole genome shotgun (WGS) entry which is preliminary data.</text>
</comment>
<dbReference type="EMBL" id="CAJPWZ010002510">
    <property type="protein sequence ID" value="CAG2239296.1"/>
    <property type="molecule type" value="Genomic_DNA"/>
</dbReference>
<reference evidence="2" key="1">
    <citation type="submission" date="2021-03" db="EMBL/GenBank/DDBJ databases">
        <authorList>
            <person name="Bekaert M."/>
        </authorList>
    </citation>
    <scope>NUCLEOTIDE SEQUENCE</scope>
</reference>
<accession>A0A8S3U659</accession>
<evidence type="ECO:0000313" key="3">
    <source>
        <dbReference type="Proteomes" id="UP000683360"/>
    </source>
</evidence>
<feature type="region of interest" description="Disordered" evidence="1">
    <location>
        <begin position="1"/>
        <end position="88"/>
    </location>
</feature>
<feature type="compositionally biased region" description="Polar residues" evidence="1">
    <location>
        <begin position="66"/>
        <end position="88"/>
    </location>
</feature>
<feature type="compositionally biased region" description="Low complexity" evidence="1">
    <location>
        <begin position="9"/>
        <end position="22"/>
    </location>
</feature>
<proteinExistence type="predicted"/>
<sequence length="320" mass="36062">MPRRGVKRTNNSNSNSNTSDNTAFDESDTKKLSKKERKQRKKNKLSNVNKGEHISEHLSGSGEVRNVNNETSSTVDKGNVMSSSNQPRYFNDTNLMYSQSPSPMFQMQNQSQHLCSTPINGNPGMMSYPYPIHQVHHTSPHAQQFPEQRPGWVDEMFQRMDSFEIKLGKLEQIDSVVTSINSKINKLEHNAKSIDDRMDQVERSAQLISNDFDKQKVVFSKFKTELDTISKQIKSGGTHSVDGIGETLDVILQIYSPISPNVVDENVNGGEFISPPCILPVKLRKTPFCFFFHSTEITFGKPLASQKSVIRSDAFTRTSV</sequence>
<evidence type="ECO:0000313" key="2">
    <source>
        <dbReference type="EMBL" id="CAG2239296.1"/>
    </source>
</evidence>
<organism evidence="2 3">
    <name type="scientific">Mytilus edulis</name>
    <name type="common">Blue mussel</name>
    <dbReference type="NCBI Taxonomy" id="6550"/>
    <lineage>
        <taxon>Eukaryota</taxon>
        <taxon>Metazoa</taxon>
        <taxon>Spiralia</taxon>
        <taxon>Lophotrochozoa</taxon>
        <taxon>Mollusca</taxon>
        <taxon>Bivalvia</taxon>
        <taxon>Autobranchia</taxon>
        <taxon>Pteriomorphia</taxon>
        <taxon>Mytilida</taxon>
        <taxon>Mytiloidea</taxon>
        <taxon>Mytilidae</taxon>
        <taxon>Mytilinae</taxon>
        <taxon>Mytilus</taxon>
    </lineage>
</organism>
<keyword evidence="3" id="KW-1185">Reference proteome</keyword>
<name>A0A8S3U659_MYTED</name>
<protein>
    <submittedName>
        <fullName evidence="2">Uncharacterized protein</fullName>
    </submittedName>
</protein>
<gene>
    <name evidence="2" type="ORF">MEDL_51649</name>
</gene>
<evidence type="ECO:0000256" key="1">
    <source>
        <dbReference type="SAM" id="MobiDB-lite"/>
    </source>
</evidence>
<dbReference type="Proteomes" id="UP000683360">
    <property type="component" value="Unassembled WGS sequence"/>
</dbReference>